<accession>A0A4Z1JNL8</accession>
<name>A0A4Z1JNL8_9HELO</name>
<dbReference type="EMBL" id="PQXM01000229">
    <property type="protein sequence ID" value="TGO75168.1"/>
    <property type="molecule type" value="Genomic_DNA"/>
</dbReference>
<feature type="region of interest" description="Disordered" evidence="1">
    <location>
        <begin position="83"/>
        <end position="117"/>
    </location>
</feature>
<reference evidence="2 3" key="1">
    <citation type="submission" date="2017-12" db="EMBL/GenBank/DDBJ databases">
        <title>Comparative genomics of Botrytis spp.</title>
        <authorList>
            <person name="Valero-Jimenez C.A."/>
            <person name="Tapia P."/>
            <person name="Veloso J."/>
            <person name="Silva-Moreno E."/>
            <person name="Staats M."/>
            <person name="Valdes J.H."/>
            <person name="Van Kan J.A.L."/>
        </authorList>
    </citation>
    <scope>NUCLEOTIDE SEQUENCE [LARGE SCALE GENOMIC DNA]</scope>
    <source>
        <strain evidence="2 3">Be9601</strain>
    </source>
</reference>
<dbReference type="Proteomes" id="UP000297229">
    <property type="component" value="Unassembled WGS sequence"/>
</dbReference>
<feature type="compositionally biased region" description="Polar residues" evidence="1">
    <location>
        <begin position="83"/>
        <end position="94"/>
    </location>
</feature>
<comment type="caution">
    <text evidence="2">The sequence shown here is derived from an EMBL/GenBank/DDBJ whole genome shotgun (WGS) entry which is preliminary data.</text>
</comment>
<sequence length="148" mass="16199">MRGTWVVAGPALFAARKTLVLRRTSSMRLVSKAPFENPRRAGVYSSLWIIEWRFESCKPITHIILTNAAQVEGGGVAMATISQGEQTHNTQQASGPKGTKIQQPDPAGDNFDMESNPLKDPVNILGRDFRLSKALSYSWTRGSKGAGR</sequence>
<dbReference type="AlphaFoldDB" id="A0A4Z1JNL8"/>
<keyword evidence="3" id="KW-1185">Reference proteome</keyword>
<organism evidence="2 3">
    <name type="scientific">Botrytis elliptica</name>
    <dbReference type="NCBI Taxonomy" id="278938"/>
    <lineage>
        <taxon>Eukaryota</taxon>
        <taxon>Fungi</taxon>
        <taxon>Dikarya</taxon>
        <taxon>Ascomycota</taxon>
        <taxon>Pezizomycotina</taxon>
        <taxon>Leotiomycetes</taxon>
        <taxon>Helotiales</taxon>
        <taxon>Sclerotiniaceae</taxon>
        <taxon>Botrytis</taxon>
    </lineage>
</organism>
<protein>
    <submittedName>
        <fullName evidence="2">Uncharacterized protein</fullName>
    </submittedName>
</protein>
<evidence type="ECO:0000313" key="2">
    <source>
        <dbReference type="EMBL" id="TGO75168.1"/>
    </source>
</evidence>
<evidence type="ECO:0000313" key="3">
    <source>
        <dbReference type="Proteomes" id="UP000297229"/>
    </source>
</evidence>
<proteinExistence type="predicted"/>
<gene>
    <name evidence="2" type="ORF">BELL_0230g00030</name>
</gene>
<evidence type="ECO:0000256" key="1">
    <source>
        <dbReference type="SAM" id="MobiDB-lite"/>
    </source>
</evidence>